<feature type="compositionally biased region" description="Polar residues" evidence="1">
    <location>
        <begin position="1486"/>
        <end position="1495"/>
    </location>
</feature>
<evidence type="ECO:0000313" key="2">
    <source>
        <dbReference type="EMBL" id="KNC23418.1"/>
    </source>
</evidence>
<evidence type="ECO:0000313" key="3">
    <source>
        <dbReference type="Proteomes" id="UP000037069"/>
    </source>
</evidence>
<sequence length="1600" mass="185740">MENDFENDLKGTPAEATAAKQKIEKYFKRYGDSGHLEARKHQLMFASKIMCTIAKCENKHMDLYCNIIIETFADHLCPEASVKYWTLYVNCIRYFHYLLADKKDFEKASLIYRHISAYDNKLQSNENSLTYIHINCYQLFLQNSLRVQNQDLAVSEATKILENLTKLFNDVLETNKKHNFQYPDLLKKVMQWLFLQNRIGAFYQFIKYLPQNKVKEMFCALFSLYGRQTFDKTFDENESQEQAKFVIETIYSLLQLDIMDKMQLQLAVQLVGQCRTESRLQSYKPIADSFLLLYDYLKLLCSQKSIVDFQQIYSIRCERFKELFDKYSKNVMHQPWFGDFLVLLFYLHSQLQNITIFGTFWKQMSTPHCYTSIFKFFMELMKLAPCISAETKLFTINCCSSTRKHVILSFAQIALAAFVFYCQNVSEDDEKQEELENRDSNLTDNYKETIQNNLLLIINHAFKIIDKMDCITDKSQEIEIILTRFKQATLSCKSYKQAGTCVSICELFLKIKTKIPGKEWPLLLRRLYKTVIQHINEAPHIGRDIQMCYIASLLHETISEIDIGQIRTQINIFYAGDSSVPLTHENCLLNLYQNTTSLLRPHLEPSRKKLLHWLESQHVLKYYKTNTALLHSILKSSQTHYDFVIITKLGKLQTYAMAKISSLYKSFKSKTKEMIELSRVEYLTFAHVCVILLTDMNSNQKFQVDSKDLNEEHLESLLRREEMSTFTLNNDLKRFKLAWEAFKAFELFFEKFDSEPISMNDAIIDWESILDDLASLALCLQLSGYMEHCSRIWLLHYKCSRLIQDAFSALRGLTFFCEYSEHYGKNDSTKAFELEDEIQYHFPTIMQGLENLTNLQRQTYQNYILLAVLQIAYYYARTSRLTFAQMLIQYVEEKHAELVERLGRYDIILATMDVIKFRLMWKHFDAAKSTADEMAVRTSAENLLLHRCLLHEVQETLDRLYEFSYISSCDGLLYSIMIIGLVQELAECTVNRLCDNFINALFIATTKCTLLMGLALRFVQVMGMWMWVNLQMEYVDKAQTKLKIIEYVMGMKSLNEIMEKSTKNISDIQSSTLLPTQCVELFTQNQYNPGMEAIRRLAQVHLSPIKTDKLQLSPSHRNTDLKRYFKCNVDAKLMPQNEQIEWTLFMVGCLNARLYFLVEDYDQLETFYERGSKWLQMRNNSFNKKYYKNIQLMAMQHYANFLRARKKYDKAVQCLQYGMELCENMKFYVDAVYYVNFQLQLLATQKQMGDCSNVKVQLPTYSKIRRALQFHISPENVQHKEQAKKDLKEKLLQNVMASGKKPTAIMRPLPSIISGSGCSSSKKPKTQTGASISSSSSSSSTSSLDSKITKPKFEICEDSIEIVEVTDTIAPVINSEEAVKTIKRTKSLEEPEQLHKTPKVTRTTAKTTKTTTASKREAKIKRPELVPPQYHIDIDLTDTPKTSPQKISTSTSSLENLDAKENLNTNDLIAQMENLEIKSTKRTKASTENEIQTKTTRSRGRKPNLVKETVAPVVIVLEDSPCTLKPAPKNATKEKTKSRNQATSRDKSSSNEDTVDAIAAAESRPRRQRRLVLDKTEKPAESIECTTTASVTRRRQKKIV</sequence>
<proteinExistence type="predicted"/>
<dbReference type="Proteomes" id="UP000037069">
    <property type="component" value="Unassembled WGS sequence"/>
</dbReference>
<organism evidence="2 3">
    <name type="scientific">Lucilia cuprina</name>
    <name type="common">Green bottle fly</name>
    <name type="synonym">Australian sheep blowfly</name>
    <dbReference type="NCBI Taxonomy" id="7375"/>
    <lineage>
        <taxon>Eukaryota</taxon>
        <taxon>Metazoa</taxon>
        <taxon>Ecdysozoa</taxon>
        <taxon>Arthropoda</taxon>
        <taxon>Hexapoda</taxon>
        <taxon>Insecta</taxon>
        <taxon>Pterygota</taxon>
        <taxon>Neoptera</taxon>
        <taxon>Endopterygota</taxon>
        <taxon>Diptera</taxon>
        <taxon>Brachycera</taxon>
        <taxon>Muscomorpha</taxon>
        <taxon>Oestroidea</taxon>
        <taxon>Calliphoridae</taxon>
        <taxon>Luciliinae</taxon>
        <taxon>Lucilia</taxon>
    </lineage>
</organism>
<feature type="compositionally biased region" description="Low complexity" evidence="1">
    <location>
        <begin position="1331"/>
        <end position="1346"/>
    </location>
</feature>
<accession>A0A0L0BTW4</accession>
<evidence type="ECO:0008006" key="4">
    <source>
        <dbReference type="Google" id="ProtNLM"/>
    </source>
</evidence>
<keyword evidence="3" id="KW-1185">Reference proteome</keyword>
<gene>
    <name evidence="2" type="ORF">FF38_13333</name>
</gene>
<dbReference type="EMBL" id="JRES01001351">
    <property type="protein sequence ID" value="KNC23418.1"/>
    <property type="molecule type" value="Genomic_DNA"/>
</dbReference>
<feature type="compositionally biased region" description="Low complexity" evidence="1">
    <location>
        <begin position="1400"/>
        <end position="1413"/>
    </location>
</feature>
<reference evidence="2 3" key="1">
    <citation type="journal article" date="2015" name="Nat. Commun.">
        <title>Lucilia cuprina genome unlocks parasitic fly biology to underpin future interventions.</title>
        <authorList>
            <person name="Anstead C.A."/>
            <person name="Korhonen P.K."/>
            <person name="Young N.D."/>
            <person name="Hall R.S."/>
            <person name="Jex A.R."/>
            <person name="Murali S.C."/>
            <person name="Hughes D.S."/>
            <person name="Lee S.F."/>
            <person name="Perry T."/>
            <person name="Stroehlein A.J."/>
            <person name="Ansell B.R."/>
            <person name="Breugelmans B."/>
            <person name="Hofmann A."/>
            <person name="Qu J."/>
            <person name="Dugan S."/>
            <person name="Lee S.L."/>
            <person name="Chao H."/>
            <person name="Dinh H."/>
            <person name="Han Y."/>
            <person name="Doddapaneni H.V."/>
            <person name="Worley K.C."/>
            <person name="Muzny D.M."/>
            <person name="Ioannidis P."/>
            <person name="Waterhouse R.M."/>
            <person name="Zdobnov E.M."/>
            <person name="James P.J."/>
            <person name="Bagnall N.H."/>
            <person name="Kotze A.C."/>
            <person name="Gibbs R.A."/>
            <person name="Richards S."/>
            <person name="Batterham P."/>
            <person name="Gasser R.B."/>
        </authorList>
    </citation>
    <scope>NUCLEOTIDE SEQUENCE [LARGE SCALE GENOMIC DNA]</scope>
    <source>
        <strain evidence="2 3">LS</strain>
        <tissue evidence="2">Full body</tissue>
    </source>
</reference>
<protein>
    <recommendedName>
        <fullName evidence="4">Protein three rows</fullName>
    </recommendedName>
</protein>
<feature type="compositionally biased region" description="Basic and acidic residues" evidence="1">
    <location>
        <begin position="1571"/>
        <end position="1581"/>
    </location>
</feature>
<dbReference type="OMA" id="LRMCKEL"/>
<name>A0A0L0BTW4_LUCCU</name>
<feature type="region of interest" description="Disordered" evidence="1">
    <location>
        <begin position="1389"/>
        <end position="1417"/>
    </location>
</feature>
<feature type="region of interest" description="Disordered" evidence="1">
    <location>
        <begin position="1522"/>
        <end position="1600"/>
    </location>
</feature>
<dbReference type="OrthoDB" id="7735752at2759"/>
<evidence type="ECO:0000256" key="1">
    <source>
        <dbReference type="SAM" id="MobiDB-lite"/>
    </source>
</evidence>
<feature type="region of interest" description="Disordered" evidence="1">
    <location>
        <begin position="1314"/>
        <end position="1347"/>
    </location>
</feature>
<dbReference type="STRING" id="7375.A0A0L0BTW4"/>
<comment type="caution">
    <text evidence="2">The sequence shown here is derived from an EMBL/GenBank/DDBJ whole genome shotgun (WGS) entry which is preliminary data.</text>
</comment>
<feature type="region of interest" description="Disordered" evidence="1">
    <location>
        <begin position="1480"/>
        <end position="1505"/>
    </location>
</feature>